<dbReference type="Proteomes" id="UP000308197">
    <property type="component" value="Unassembled WGS sequence"/>
</dbReference>
<evidence type="ECO:0000313" key="2">
    <source>
        <dbReference type="EMBL" id="TFK84315.1"/>
    </source>
</evidence>
<proteinExistence type="predicted"/>
<dbReference type="AlphaFoldDB" id="A0A5C3P3S8"/>
<protein>
    <submittedName>
        <fullName evidence="2">Uncharacterized protein</fullName>
    </submittedName>
</protein>
<feature type="region of interest" description="Disordered" evidence="1">
    <location>
        <begin position="23"/>
        <end position="47"/>
    </location>
</feature>
<evidence type="ECO:0000256" key="1">
    <source>
        <dbReference type="SAM" id="MobiDB-lite"/>
    </source>
</evidence>
<reference evidence="2 3" key="1">
    <citation type="journal article" date="2019" name="Nat. Ecol. Evol.">
        <title>Megaphylogeny resolves global patterns of mushroom evolution.</title>
        <authorList>
            <person name="Varga T."/>
            <person name="Krizsan K."/>
            <person name="Foldi C."/>
            <person name="Dima B."/>
            <person name="Sanchez-Garcia M."/>
            <person name="Sanchez-Ramirez S."/>
            <person name="Szollosi G.J."/>
            <person name="Szarkandi J.G."/>
            <person name="Papp V."/>
            <person name="Albert L."/>
            <person name="Andreopoulos W."/>
            <person name="Angelini C."/>
            <person name="Antonin V."/>
            <person name="Barry K.W."/>
            <person name="Bougher N.L."/>
            <person name="Buchanan P."/>
            <person name="Buyck B."/>
            <person name="Bense V."/>
            <person name="Catcheside P."/>
            <person name="Chovatia M."/>
            <person name="Cooper J."/>
            <person name="Damon W."/>
            <person name="Desjardin D."/>
            <person name="Finy P."/>
            <person name="Geml J."/>
            <person name="Haridas S."/>
            <person name="Hughes K."/>
            <person name="Justo A."/>
            <person name="Karasinski D."/>
            <person name="Kautmanova I."/>
            <person name="Kiss B."/>
            <person name="Kocsube S."/>
            <person name="Kotiranta H."/>
            <person name="LaButti K.M."/>
            <person name="Lechner B.E."/>
            <person name="Liimatainen K."/>
            <person name="Lipzen A."/>
            <person name="Lukacs Z."/>
            <person name="Mihaltcheva S."/>
            <person name="Morgado L.N."/>
            <person name="Niskanen T."/>
            <person name="Noordeloos M.E."/>
            <person name="Ohm R.A."/>
            <person name="Ortiz-Santana B."/>
            <person name="Ovrebo C."/>
            <person name="Racz N."/>
            <person name="Riley R."/>
            <person name="Savchenko A."/>
            <person name="Shiryaev A."/>
            <person name="Soop K."/>
            <person name="Spirin V."/>
            <person name="Szebenyi C."/>
            <person name="Tomsovsky M."/>
            <person name="Tulloss R.E."/>
            <person name="Uehling J."/>
            <person name="Grigoriev I.V."/>
            <person name="Vagvolgyi C."/>
            <person name="Papp T."/>
            <person name="Martin F.M."/>
            <person name="Miettinen O."/>
            <person name="Hibbett D.S."/>
            <person name="Nagy L.G."/>
        </authorList>
    </citation>
    <scope>NUCLEOTIDE SEQUENCE [LARGE SCALE GENOMIC DNA]</scope>
    <source>
        <strain evidence="2 3">HHB13444</strain>
    </source>
</reference>
<organism evidence="2 3">
    <name type="scientific">Polyporus arcularius HHB13444</name>
    <dbReference type="NCBI Taxonomy" id="1314778"/>
    <lineage>
        <taxon>Eukaryota</taxon>
        <taxon>Fungi</taxon>
        <taxon>Dikarya</taxon>
        <taxon>Basidiomycota</taxon>
        <taxon>Agaricomycotina</taxon>
        <taxon>Agaricomycetes</taxon>
        <taxon>Polyporales</taxon>
        <taxon>Polyporaceae</taxon>
        <taxon>Polyporus</taxon>
    </lineage>
</organism>
<keyword evidence="3" id="KW-1185">Reference proteome</keyword>
<sequence>MGRTAKHLTVDAKLQAKKAARRKHAASEKGLQAKSRQNAQAYQRRKAATTQTQATILEDRLDPYHVPLHLATIAQQPLCSDSRLFREALRSADTVDESDLGVWSSRPPYKTLLAHREDEAERNFTEKLVQVIDGKHLRELREDGERRIGLVKAKAFETVGKELEDNINQLSLICREDAPEAIASAMLPGSKRDLRMARSHYEWSARRLYCLCSDLLALRQSAVKYIDKHRRGELAWQTIPITPAPSVTSTTY</sequence>
<dbReference type="EMBL" id="ML211325">
    <property type="protein sequence ID" value="TFK84315.1"/>
    <property type="molecule type" value="Genomic_DNA"/>
</dbReference>
<name>A0A5C3P3S8_9APHY</name>
<gene>
    <name evidence="2" type="ORF">K466DRAFT_602112</name>
</gene>
<evidence type="ECO:0000313" key="3">
    <source>
        <dbReference type="Proteomes" id="UP000308197"/>
    </source>
</evidence>
<accession>A0A5C3P3S8</accession>
<dbReference type="InParanoid" id="A0A5C3P3S8"/>